<protein>
    <submittedName>
        <fullName evidence="6">Yippee-like protein</fullName>
    </submittedName>
</protein>
<proteinExistence type="inferred from homology"/>
<dbReference type="Proteomes" id="UP001302745">
    <property type="component" value="Unassembled WGS sequence"/>
</dbReference>
<dbReference type="InterPro" id="IPR034751">
    <property type="entry name" value="Yippee"/>
</dbReference>
<name>A0AAN6VHW3_9PEZI</name>
<feature type="region of interest" description="Disordered" evidence="4">
    <location>
        <begin position="1"/>
        <end position="24"/>
    </location>
</feature>
<feature type="domain" description="Yippee" evidence="5">
    <location>
        <begin position="82"/>
        <end position="201"/>
    </location>
</feature>
<reference evidence="6" key="1">
    <citation type="journal article" date="2023" name="Mol. Phylogenet. Evol.">
        <title>Genome-scale phylogeny and comparative genomics of the fungal order Sordariales.</title>
        <authorList>
            <person name="Hensen N."/>
            <person name="Bonometti L."/>
            <person name="Westerberg I."/>
            <person name="Brannstrom I.O."/>
            <person name="Guillou S."/>
            <person name="Cros-Aarteil S."/>
            <person name="Calhoun S."/>
            <person name="Haridas S."/>
            <person name="Kuo A."/>
            <person name="Mondo S."/>
            <person name="Pangilinan J."/>
            <person name="Riley R."/>
            <person name="LaButti K."/>
            <person name="Andreopoulos B."/>
            <person name="Lipzen A."/>
            <person name="Chen C."/>
            <person name="Yan M."/>
            <person name="Daum C."/>
            <person name="Ng V."/>
            <person name="Clum A."/>
            <person name="Steindorff A."/>
            <person name="Ohm R.A."/>
            <person name="Martin F."/>
            <person name="Silar P."/>
            <person name="Natvig D.O."/>
            <person name="Lalanne C."/>
            <person name="Gautier V."/>
            <person name="Ament-Velasquez S.L."/>
            <person name="Kruys A."/>
            <person name="Hutchinson M.I."/>
            <person name="Powell A.J."/>
            <person name="Barry K."/>
            <person name="Miller A.N."/>
            <person name="Grigoriev I.V."/>
            <person name="Debuchy R."/>
            <person name="Gladieux P."/>
            <person name="Hiltunen Thoren M."/>
            <person name="Johannesson H."/>
        </authorList>
    </citation>
    <scope>NUCLEOTIDE SEQUENCE</scope>
    <source>
        <strain evidence="6">CBS 538.74</strain>
    </source>
</reference>
<keyword evidence="7" id="KW-1185">Reference proteome</keyword>
<organism evidence="6 7">
    <name type="scientific">Chaetomidium leptoderma</name>
    <dbReference type="NCBI Taxonomy" id="669021"/>
    <lineage>
        <taxon>Eukaryota</taxon>
        <taxon>Fungi</taxon>
        <taxon>Dikarya</taxon>
        <taxon>Ascomycota</taxon>
        <taxon>Pezizomycotina</taxon>
        <taxon>Sordariomycetes</taxon>
        <taxon>Sordariomycetidae</taxon>
        <taxon>Sordariales</taxon>
        <taxon>Chaetomiaceae</taxon>
        <taxon>Chaetomidium</taxon>
    </lineage>
</organism>
<dbReference type="GO" id="GO:0046872">
    <property type="term" value="F:metal ion binding"/>
    <property type="evidence" value="ECO:0007669"/>
    <property type="project" value="UniProtKB-KW"/>
</dbReference>
<feature type="compositionally biased region" description="Low complexity" evidence="4">
    <location>
        <begin position="52"/>
        <end position="73"/>
    </location>
</feature>
<feature type="compositionally biased region" description="Low complexity" evidence="4">
    <location>
        <begin position="11"/>
        <end position="20"/>
    </location>
</feature>
<feature type="region of interest" description="Disordered" evidence="4">
    <location>
        <begin position="39"/>
        <end position="79"/>
    </location>
</feature>
<sequence length="270" mass="29564">MLGDVMSLRRPSASAAPSASQPTFPRYLLPSLRIPFSRRQPPRIWGSPPSPTSAVPSLSTSPTSPISPNNNNNHRLSRTHPTTLRCSGCSTDLAFQAQIISKGFMGRHGRAYLVSPPPPPPTTINIINRDQDHPAPKNLVNIRVGKPETRQLVTGAHVVSDITCAECGALVGWKYVDARDPAQRYKVGKFILETRRVVGFHSWEDIDVPAGPLGAEQGGGEEEEGEDYGAVVFDSEDEEECEEIFSGVWDAKVVAKRRESRPRGYSKNRG</sequence>
<keyword evidence="3" id="KW-0862">Zinc</keyword>
<comment type="caution">
    <text evidence="6">The sequence shown here is derived from an EMBL/GenBank/DDBJ whole genome shotgun (WGS) entry which is preliminary data.</text>
</comment>
<dbReference type="Pfam" id="PF03226">
    <property type="entry name" value="Yippee-Mis18"/>
    <property type="match status" value="1"/>
</dbReference>
<evidence type="ECO:0000313" key="6">
    <source>
        <dbReference type="EMBL" id="KAK4151136.1"/>
    </source>
</evidence>
<evidence type="ECO:0000256" key="1">
    <source>
        <dbReference type="ARBA" id="ARBA00005613"/>
    </source>
</evidence>
<dbReference type="PANTHER" id="PTHR13848">
    <property type="entry name" value="PROTEIN YIPPEE-LIKE CG15309-RELATED"/>
    <property type="match status" value="1"/>
</dbReference>
<dbReference type="AlphaFoldDB" id="A0AAN6VHW3"/>
<gene>
    <name evidence="6" type="ORF">C8A00DRAFT_17439</name>
</gene>
<evidence type="ECO:0000256" key="4">
    <source>
        <dbReference type="SAM" id="MobiDB-lite"/>
    </source>
</evidence>
<dbReference type="InterPro" id="IPR004910">
    <property type="entry name" value="Yippee/Mis18/Cereblon"/>
</dbReference>
<comment type="similarity">
    <text evidence="1">Belongs to the yippee family.</text>
</comment>
<dbReference type="PROSITE" id="PS51792">
    <property type="entry name" value="YIPPEE"/>
    <property type="match status" value="1"/>
</dbReference>
<accession>A0AAN6VHW3</accession>
<dbReference type="InterPro" id="IPR039058">
    <property type="entry name" value="Yippee_fam"/>
</dbReference>
<evidence type="ECO:0000256" key="3">
    <source>
        <dbReference type="ARBA" id="ARBA00022833"/>
    </source>
</evidence>
<evidence type="ECO:0000256" key="2">
    <source>
        <dbReference type="ARBA" id="ARBA00022723"/>
    </source>
</evidence>
<evidence type="ECO:0000259" key="5">
    <source>
        <dbReference type="PROSITE" id="PS51792"/>
    </source>
</evidence>
<reference evidence="6" key="2">
    <citation type="submission" date="2023-05" db="EMBL/GenBank/DDBJ databases">
        <authorList>
            <consortium name="Lawrence Berkeley National Laboratory"/>
            <person name="Steindorff A."/>
            <person name="Hensen N."/>
            <person name="Bonometti L."/>
            <person name="Westerberg I."/>
            <person name="Brannstrom I.O."/>
            <person name="Guillou S."/>
            <person name="Cros-Aarteil S."/>
            <person name="Calhoun S."/>
            <person name="Haridas S."/>
            <person name="Kuo A."/>
            <person name="Mondo S."/>
            <person name="Pangilinan J."/>
            <person name="Riley R."/>
            <person name="Labutti K."/>
            <person name="Andreopoulos B."/>
            <person name="Lipzen A."/>
            <person name="Chen C."/>
            <person name="Yanf M."/>
            <person name="Daum C."/>
            <person name="Ng V."/>
            <person name="Clum A."/>
            <person name="Ohm R."/>
            <person name="Martin F."/>
            <person name="Silar P."/>
            <person name="Natvig D."/>
            <person name="Lalanne C."/>
            <person name="Gautier V."/>
            <person name="Ament-Velasquez S.L."/>
            <person name="Kruys A."/>
            <person name="Hutchinson M.I."/>
            <person name="Powell A.J."/>
            <person name="Barry K."/>
            <person name="Miller A.N."/>
            <person name="Grigoriev I.V."/>
            <person name="Debuchy R."/>
            <person name="Gladieux P."/>
            <person name="Thoren M.H."/>
            <person name="Johannesson H."/>
        </authorList>
    </citation>
    <scope>NUCLEOTIDE SEQUENCE</scope>
    <source>
        <strain evidence="6">CBS 538.74</strain>
    </source>
</reference>
<evidence type="ECO:0000313" key="7">
    <source>
        <dbReference type="Proteomes" id="UP001302745"/>
    </source>
</evidence>
<keyword evidence="2" id="KW-0479">Metal-binding</keyword>
<dbReference type="EMBL" id="MU857031">
    <property type="protein sequence ID" value="KAK4151136.1"/>
    <property type="molecule type" value="Genomic_DNA"/>
</dbReference>